<dbReference type="EMBL" id="JAWDJX010000044">
    <property type="protein sequence ID" value="KAK3048913.1"/>
    <property type="molecule type" value="Genomic_DNA"/>
</dbReference>
<accession>A0AAJ0D8B0</accession>
<feature type="region of interest" description="Disordered" evidence="1">
    <location>
        <begin position="189"/>
        <end position="217"/>
    </location>
</feature>
<sequence length="648" mass="70019">MESSSLSSQDSSPLSTPGHTPSPPPDMGIYSTSSVNSQSEAILAQSGSHRAWLLSVQDEAHRVISPISPQDTFTTLSHDPSTDMVTSSPLSTPPTSPSHELPTPPNHYLQPPIDLLPALEQPTTTQLAKTEVNESGSTLAIDEKMPDASGVEGAEVQDNVMAEPALTANSVMAEPAVHAAQADVQLQSEAEKEDLTDASGTLAADNEQQATLPPRPTPTLIELISEAVKKDKKSVKRGDVAILVSLKDMRGTLFASSRKLFAASEVLEKAAQRPTGVRADDPIQYVFLLEIQGDAGAMATLAPLDGSRSLESFSGTNYRPYLDETVKTEPGEPAVPQPLDFKAFTTFLALVAGMPADTKGLFTEDAAGELLHLEAVIAIATPLAAEATLANAFPRLALFWMHHNLDAVIAKQAASWLQIGFILRQLNIYHEAFRHVAGAYPNWPWDKKHDELPDDVLDAIKQRSKSVREFRKDIDLRLSTLSVQMGPRFVTSRQEPNEYHTSHVFQDWITSHLILLDQIEMGTSADEGAIHPTSCPALCGHSRDCLTVAGFYRIISKGGDAYLSADQLVAGNGLLSKASLPVSGWDEGKVRKRLSQLKERAAQIVAPMLTSNSSFKEKETLGYLTCVEPPEGVPWDDGEEADGMEGLE</sequence>
<dbReference type="Proteomes" id="UP001271007">
    <property type="component" value="Unassembled WGS sequence"/>
</dbReference>
<feature type="region of interest" description="Disordered" evidence="1">
    <location>
        <begin position="1"/>
        <end position="47"/>
    </location>
</feature>
<feature type="region of interest" description="Disordered" evidence="1">
    <location>
        <begin position="65"/>
        <end position="103"/>
    </location>
</feature>
<protein>
    <submittedName>
        <fullName evidence="2">Uncharacterized protein</fullName>
    </submittedName>
</protein>
<gene>
    <name evidence="2" type="ORF">LTR09_009808</name>
</gene>
<organism evidence="2 3">
    <name type="scientific">Extremus antarcticus</name>
    <dbReference type="NCBI Taxonomy" id="702011"/>
    <lineage>
        <taxon>Eukaryota</taxon>
        <taxon>Fungi</taxon>
        <taxon>Dikarya</taxon>
        <taxon>Ascomycota</taxon>
        <taxon>Pezizomycotina</taxon>
        <taxon>Dothideomycetes</taxon>
        <taxon>Dothideomycetidae</taxon>
        <taxon>Mycosphaerellales</taxon>
        <taxon>Extremaceae</taxon>
        <taxon>Extremus</taxon>
    </lineage>
</organism>
<dbReference type="AlphaFoldDB" id="A0AAJ0D8B0"/>
<name>A0AAJ0D8B0_9PEZI</name>
<proteinExistence type="predicted"/>
<feature type="compositionally biased region" description="Polar residues" evidence="1">
    <location>
        <begin position="30"/>
        <end position="47"/>
    </location>
</feature>
<reference evidence="2" key="1">
    <citation type="submission" date="2023-04" db="EMBL/GenBank/DDBJ databases">
        <title>Black Yeasts Isolated from many extreme environments.</title>
        <authorList>
            <person name="Coleine C."/>
            <person name="Stajich J.E."/>
            <person name="Selbmann L."/>
        </authorList>
    </citation>
    <scope>NUCLEOTIDE SEQUENCE</scope>
    <source>
        <strain evidence="2">CCFEE 5312</strain>
    </source>
</reference>
<keyword evidence="3" id="KW-1185">Reference proteome</keyword>
<feature type="compositionally biased region" description="Low complexity" evidence="1">
    <location>
        <begin position="1"/>
        <end position="15"/>
    </location>
</feature>
<evidence type="ECO:0000313" key="2">
    <source>
        <dbReference type="EMBL" id="KAK3048913.1"/>
    </source>
</evidence>
<comment type="caution">
    <text evidence="2">The sequence shown here is derived from an EMBL/GenBank/DDBJ whole genome shotgun (WGS) entry which is preliminary data.</text>
</comment>
<evidence type="ECO:0000313" key="3">
    <source>
        <dbReference type="Proteomes" id="UP001271007"/>
    </source>
</evidence>
<evidence type="ECO:0000256" key="1">
    <source>
        <dbReference type="SAM" id="MobiDB-lite"/>
    </source>
</evidence>
<feature type="compositionally biased region" description="Polar residues" evidence="1">
    <location>
        <begin position="67"/>
        <end position="85"/>
    </location>
</feature>
<dbReference type="PANTHER" id="PTHR38119">
    <property type="entry name" value="BTB DOMAIN-CONTAINING PROTEIN-RELATED"/>
    <property type="match status" value="1"/>
</dbReference>
<dbReference type="PANTHER" id="PTHR38119:SF1">
    <property type="entry name" value="BTB DOMAIN-CONTAINING PROTEIN"/>
    <property type="match status" value="1"/>
</dbReference>